<sequence>MDELIMNELIELDIDNLQIEEDFLDQVVNERNEANSELDSHNDVDPDTMSLTISLA</sequence>
<evidence type="ECO:0000313" key="2">
    <source>
        <dbReference type="EMBL" id="GLR20206.1"/>
    </source>
</evidence>
<feature type="region of interest" description="Disordered" evidence="1">
    <location>
        <begin position="33"/>
        <end position="56"/>
    </location>
</feature>
<name>A0AA37SSF9_9BACT</name>
<dbReference type="Proteomes" id="UP001156666">
    <property type="component" value="Unassembled WGS sequence"/>
</dbReference>
<dbReference type="RefSeq" id="WP_235295249.1">
    <property type="nucleotide sequence ID" value="NZ_BSOH01000040.1"/>
</dbReference>
<organism evidence="2 3">
    <name type="scientific">Portibacter lacus</name>
    <dbReference type="NCBI Taxonomy" id="1099794"/>
    <lineage>
        <taxon>Bacteria</taxon>
        <taxon>Pseudomonadati</taxon>
        <taxon>Bacteroidota</taxon>
        <taxon>Saprospiria</taxon>
        <taxon>Saprospirales</taxon>
        <taxon>Haliscomenobacteraceae</taxon>
        <taxon>Portibacter</taxon>
    </lineage>
</organism>
<reference evidence="2" key="1">
    <citation type="journal article" date="2014" name="Int. J. Syst. Evol. Microbiol.">
        <title>Complete genome sequence of Corynebacterium casei LMG S-19264T (=DSM 44701T), isolated from a smear-ripened cheese.</title>
        <authorList>
            <consortium name="US DOE Joint Genome Institute (JGI-PGF)"/>
            <person name="Walter F."/>
            <person name="Albersmeier A."/>
            <person name="Kalinowski J."/>
            <person name="Ruckert C."/>
        </authorList>
    </citation>
    <scope>NUCLEOTIDE SEQUENCE</scope>
    <source>
        <strain evidence="2">NBRC 108769</strain>
    </source>
</reference>
<gene>
    <name evidence="2" type="ORF">GCM10007940_48220</name>
</gene>
<keyword evidence="3" id="KW-1185">Reference proteome</keyword>
<reference evidence="2" key="2">
    <citation type="submission" date="2023-01" db="EMBL/GenBank/DDBJ databases">
        <title>Draft genome sequence of Portibacter lacus strain NBRC 108769.</title>
        <authorList>
            <person name="Sun Q."/>
            <person name="Mori K."/>
        </authorList>
    </citation>
    <scope>NUCLEOTIDE SEQUENCE</scope>
    <source>
        <strain evidence="2">NBRC 108769</strain>
    </source>
</reference>
<proteinExistence type="predicted"/>
<dbReference type="AlphaFoldDB" id="A0AA37SSF9"/>
<protein>
    <submittedName>
        <fullName evidence="2">Uncharacterized protein</fullName>
    </submittedName>
</protein>
<evidence type="ECO:0000313" key="3">
    <source>
        <dbReference type="Proteomes" id="UP001156666"/>
    </source>
</evidence>
<feature type="compositionally biased region" description="Basic and acidic residues" evidence="1">
    <location>
        <begin position="33"/>
        <end position="44"/>
    </location>
</feature>
<comment type="caution">
    <text evidence="2">The sequence shown here is derived from an EMBL/GenBank/DDBJ whole genome shotgun (WGS) entry which is preliminary data.</text>
</comment>
<accession>A0AA37SSF9</accession>
<dbReference type="EMBL" id="BSOH01000040">
    <property type="protein sequence ID" value="GLR20206.1"/>
    <property type="molecule type" value="Genomic_DNA"/>
</dbReference>
<evidence type="ECO:0000256" key="1">
    <source>
        <dbReference type="SAM" id="MobiDB-lite"/>
    </source>
</evidence>